<feature type="binding site" evidence="7">
    <location>
        <position position="133"/>
    </location>
    <ligand>
        <name>substrate</name>
    </ligand>
</feature>
<feature type="binding site" evidence="7">
    <location>
        <position position="33"/>
    </location>
    <ligand>
        <name>substrate</name>
    </ligand>
</feature>
<keyword evidence="4 7" id="KW-0418">Kinase</keyword>
<dbReference type="PANTHER" id="PTHR21087:SF16">
    <property type="entry name" value="SHIKIMATE KINASE 1, CHLOROPLASTIC"/>
    <property type="match status" value="1"/>
</dbReference>
<feature type="binding site" evidence="7">
    <location>
        <begin position="11"/>
        <end position="16"/>
    </location>
    <ligand>
        <name>ATP</name>
        <dbReference type="ChEBI" id="CHEBI:30616"/>
    </ligand>
</feature>
<dbReference type="GO" id="GO:0009423">
    <property type="term" value="P:chorismate biosynthetic process"/>
    <property type="evidence" value="ECO:0007669"/>
    <property type="project" value="UniProtKB-UniRule"/>
</dbReference>
<evidence type="ECO:0000256" key="5">
    <source>
        <dbReference type="ARBA" id="ARBA00022840"/>
    </source>
</evidence>
<dbReference type="PRINTS" id="PR01100">
    <property type="entry name" value="SHIKIMTKNASE"/>
</dbReference>
<keyword evidence="5 7" id="KW-0067">ATP-binding</keyword>
<evidence type="ECO:0000256" key="2">
    <source>
        <dbReference type="ARBA" id="ARBA00022679"/>
    </source>
</evidence>
<name>A0A937IDA4_9GAMM</name>
<evidence type="ECO:0000256" key="7">
    <source>
        <dbReference type="HAMAP-Rule" id="MF_00109"/>
    </source>
</evidence>
<feature type="binding site" evidence="7">
    <location>
        <position position="78"/>
    </location>
    <ligand>
        <name>substrate</name>
    </ligand>
</feature>
<comment type="subunit">
    <text evidence="7">Monomer.</text>
</comment>
<evidence type="ECO:0000313" key="9">
    <source>
        <dbReference type="Proteomes" id="UP000711391"/>
    </source>
</evidence>
<dbReference type="GO" id="GO:0009073">
    <property type="term" value="P:aromatic amino acid family biosynthetic process"/>
    <property type="evidence" value="ECO:0007669"/>
    <property type="project" value="UniProtKB-KW"/>
</dbReference>
<dbReference type="InterPro" id="IPR031322">
    <property type="entry name" value="Shikimate/glucono_kinase"/>
</dbReference>
<reference evidence="8" key="1">
    <citation type="submission" date="2020-10" db="EMBL/GenBank/DDBJ databases">
        <title>Microbiome of the Black Sea water column analyzed by genome centric metagenomics.</title>
        <authorList>
            <person name="Cabello-Yeves P.J."/>
            <person name="Callieri C."/>
            <person name="Picazo A."/>
            <person name="Mehrshad M."/>
            <person name="Haro-Moreno J.M."/>
            <person name="Roda-Garcia J."/>
            <person name="Dzembekova N."/>
            <person name="Slabakova V."/>
            <person name="Slabakova N."/>
            <person name="Moncheva S."/>
            <person name="Rodriguez-Valera F."/>
        </authorList>
    </citation>
    <scope>NUCLEOTIDE SEQUENCE</scope>
    <source>
        <strain evidence="8">BS307-5m-G50</strain>
    </source>
</reference>
<feature type="binding site" evidence="7">
    <location>
        <position position="15"/>
    </location>
    <ligand>
        <name>Mg(2+)</name>
        <dbReference type="ChEBI" id="CHEBI:18420"/>
    </ligand>
</feature>
<evidence type="ECO:0000256" key="1">
    <source>
        <dbReference type="ARBA" id="ARBA00022605"/>
    </source>
</evidence>
<organism evidence="8 9">
    <name type="scientific">SAR86 cluster bacterium</name>
    <dbReference type="NCBI Taxonomy" id="2030880"/>
    <lineage>
        <taxon>Bacteria</taxon>
        <taxon>Pseudomonadati</taxon>
        <taxon>Pseudomonadota</taxon>
        <taxon>Gammaproteobacteria</taxon>
        <taxon>SAR86 cluster</taxon>
    </lineage>
</organism>
<dbReference type="EMBL" id="JADHQD010000008">
    <property type="protein sequence ID" value="MBL6818159.1"/>
    <property type="molecule type" value="Genomic_DNA"/>
</dbReference>
<keyword evidence="7" id="KW-0479">Metal-binding</keyword>
<accession>A0A937IDA4</accession>
<comment type="caution">
    <text evidence="7">Lacks conserved residue(s) required for the propagation of feature annotation.</text>
</comment>
<dbReference type="Proteomes" id="UP000711391">
    <property type="component" value="Unassembled WGS sequence"/>
</dbReference>
<feature type="binding site" evidence="7">
    <location>
        <position position="116"/>
    </location>
    <ligand>
        <name>ATP</name>
        <dbReference type="ChEBI" id="CHEBI:30616"/>
    </ligand>
</feature>
<dbReference type="InterPro" id="IPR027417">
    <property type="entry name" value="P-loop_NTPase"/>
</dbReference>
<feature type="binding site" evidence="7">
    <location>
        <position position="57"/>
    </location>
    <ligand>
        <name>substrate</name>
    </ligand>
</feature>
<gene>
    <name evidence="7" type="primary">aroK</name>
    <name evidence="8" type="ORF">ISQ64_01990</name>
</gene>
<keyword evidence="1 7" id="KW-0028">Amino-acid biosynthesis</keyword>
<keyword evidence="7" id="KW-0963">Cytoplasm</keyword>
<proteinExistence type="inferred from homology"/>
<keyword evidence="2 7" id="KW-0808">Transferase</keyword>
<evidence type="ECO:0000256" key="3">
    <source>
        <dbReference type="ARBA" id="ARBA00022741"/>
    </source>
</evidence>
<dbReference type="AlphaFoldDB" id="A0A937IDA4"/>
<comment type="cofactor">
    <cofactor evidence="7">
        <name>Mg(2+)</name>
        <dbReference type="ChEBI" id="CHEBI:18420"/>
    </cofactor>
    <text evidence="7">Binds 1 Mg(2+) ion per subunit.</text>
</comment>
<comment type="pathway">
    <text evidence="7">Metabolic intermediate biosynthesis; chorismate biosynthesis; chorismate from D-erythrose 4-phosphate and phosphoenolpyruvate: step 5/7.</text>
</comment>
<dbReference type="HAMAP" id="MF_00109">
    <property type="entry name" value="Shikimate_kinase"/>
    <property type="match status" value="1"/>
</dbReference>
<keyword evidence="3 7" id="KW-0547">Nucleotide-binding</keyword>
<dbReference type="GO" id="GO:0005829">
    <property type="term" value="C:cytosol"/>
    <property type="evidence" value="ECO:0007669"/>
    <property type="project" value="TreeGrafter"/>
</dbReference>
<evidence type="ECO:0000256" key="4">
    <source>
        <dbReference type="ARBA" id="ARBA00022777"/>
    </source>
</evidence>
<dbReference type="Pfam" id="PF01202">
    <property type="entry name" value="SKI"/>
    <property type="match status" value="1"/>
</dbReference>
<comment type="catalytic activity">
    <reaction evidence="7">
        <text>shikimate + ATP = 3-phosphoshikimate + ADP + H(+)</text>
        <dbReference type="Rhea" id="RHEA:13121"/>
        <dbReference type="ChEBI" id="CHEBI:15378"/>
        <dbReference type="ChEBI" id="CHEBI:30616"/>
        <dbReference type="ChEBI" id="CHEBI:36208"/>
        <dbReference type="ChEBI" id="CHEBI:145989"/>
        <dbReference type="ChEBI" id="CHEBI:456216"/>
        <dbReference type="EC" id="2.7.1.71"/>
    </reaction>
</comment>
<sequence length="162" mass="18032">MDNISFIGMAGCGKSTIGKALSIKLGVNFIDTDLLIEEKFKASLEQIKKSKGYKFVRQAEEDVILATANDIKIISTGGSSVYSEKSMDYLSSFSKIIYINTPLDLIKQRIGEGRERGLAAPDGMDIDDIYHEREPLYTRWADITLDGKKSIEEIITTITDLI</sequence>
<protein>
    <recommendedName>
        <fullName evidence="7">Shikimate kinase</fullName>
        <shortName evidence="7">SK</shortName>
        <ecNumber evidence="7">2.7.1.71</ecNumber>
    </recommendedName>
</protein>
<dbReference type="GO" id="GO:0000287">
    <property type="term" value="F:magnesium ion binding"/>
    <property type="evidence" value="ECO:0007669"/>
    <property type="project" value="UniProtKB-UniRule"/>
</dbReference>
<dbReference type="SUPFAM" id="SSF52540">
    <property type="entry name" value="P-loop containing nucleoside triphosphate hydrolases"/>
    <property type="match status" value="1"/>
</dbReference>
<evidence type="ECO:0000256" key="6">
    <source>
        <dbReference type="ARBA" id="ARBA00023141"/>
    </source>
</evidence>
<comment type="caution">
    <text evidence="8">The sequence shown here is derived from an EMBL/GenBank/DDBJ whole genome shotgun (WGS) entry which is preliminary data.</text>
</comment>
<evidence type="ECO:0000313" key="8">
    <source>
        <dbReference type="EMBL" id="MBL6818159.1"/>
    </source>
</evidence>
<keyword evidence="6 7" id="KW-0057">Aromatic amino acid biosynthesis</keyword>
<dbReference type="GO" id="GO:0004765">
    <property type="term" value="F:shikimate kinase activity"/>
    <property type="evidence" value="ECO:0007669"/>
    <property type="project" value="UniProtKB-UniRule"/>
</dbReference>
<comment type="function">
    <text evidence="7">Catalyzes the specific phosphorylation of the 3-hydroxyl group of shikimic acid using ATP as a cosubstrate.</text>
</comment>
<dbReference type="PANTHER" id="PTHR21087">
    <property type="entry name" value="SHIKIMATE KINASE"/>
    <property type="match status" value="1"/>
</dbReference>
<dbReference type="InterPro" id="IPR000623">
    <property type="entry name" value="Shikimate_kinase/TSH1"/>
</dbReference>
<comment type="subcellular location">
    <subcellularLocation>
        <location evidence="7">Cytoplasm</location>
    </subcellularLocation>
</comment>
<dbReference type="GO" id="GO:0005524">
    <property type="term" value="F:ATP binding"/>
    <property type="evidence" value="ECO:0007669"/>
    <property type="project" value="UniProtKB-UniRule"/>
</dbReference>
<comment type="similarity">
    <text evidence="7">Belongs to the shikimate kinase family.</text>
</comment>
<keyword evidence="7" id="KW-0460">Magnesium</keyword>
<dbReference type="GO" id="GO:0008652">
    <property type="term" value="P:amino acid biosynthetic process"/>
    <property type="evidence" value="ECO:0007669"/>
    <property type="project" value="UniProtKB-KW"/>
</dbReference>
<dbReference type="EC" id="2.7.1.71" evidence="7"/>
<dbReference type="Gene3D" id="3.40.50.300">
    <property type="entry name" value="P-loop containing nucleotide triphosphate hydrolases"/>
    <property type="match status" value="1"/>
</dbReference>
<dbReference type="CDD" id="cd00464">
    <property type="entry name" value="SK"/>
    <property type="match status" value="1"/>
</dbReference>